<keyword evidence="2" id="KW-1185">Reference proteome</keyword>
<dbReference type="AlphaFoldDB" id="A0A6N4X6R6"/>
<gene>
    <name evidence="1" type="ORF">CHRY9293_02488</name>
</gene>
<accession>A0A6N4X6R6</accession>
<proteinExistence type="predicted"/>
<dbReference type="Proteomes" id="UP000445144">
    <property type="component" value="Unassembled WGS sequence"/>
</dbReference>
<evidence type="ECO:0000313" key="1">
    <source>
        <dbReference type="EMBL" id="CAA7196394.1"/>
    </source>
</evidence>
<sequence length="49" mass="5851">MLITGMFADALQKKYNRFVNFFWGNIKSQINLDKFCKLDSYVLQVIFIK</sequence>
<dbReference type="EMBL" id="CACVBR010000023">
    <property type="protein sequence ID" value="CAA7196394.1"/>
    <property type="molecule type" value="Genomic_DNA"/>
</dbReference>
<evidence type="ECO:0000313" key="2">
    <source>
        <dbReference type="Proteomes" id="UP000445144"/>
    </source>
</evidence>
<name>A0A6N4X6R6_9FLAO</name>
<reference evidence="1 2" key="1">
    <citation type="submission" date="2020-01" db="EMBL/GenBank/DDBJ databases">
        <authorList>
            <person name="Rodrigo-Torres L."/>
            <person name="Arahal R. D."/>
            <person name="Lucena T."/>
        </authorList>
    </citation>
    <scope>NUCLEOTIDE SEQUENCE [LARGE SCALE GENOMIC DNA]</scope>
    <source>
        <strain evidence="1 2">CECT 9293</strain>
    </source>
</reference>
<protein>
    <submittedName>
        <fullName evidence="1">Uncharacterized protein</fullName>
    </submittedName>
</protein>
<organism evidence="1 2">
    <name type="scientific">Chryseobacterium potabilaquae</name>
    <dbReference type="NCBI Taxonomy" id="2675057"/>
    <lineage>
        <taxon>Bacteria</taxon>
        <taxon>Pseudomonadati</taxon>
        <taxon>Bacteroidota</taxon>
        <taxon>Flavobacteriia</taxon>
        <taxon>Flavobacteriales</taxon>
        <taxon>Weeksellaceae</taxon>
        <taxon>Chryseobacterium group</taxon>
        <taxon>Chryseobacterium</taxon>
    </lineage>
</organism>